<organism evidence="2 3">
    <name type="scientific">Paramecium sonneborni</name>
    <dbReference type="NCBI Taxonomy" id="65129"/>
    <lineage>
        <taxon>Eukaryota</taxon>
        <taxon>Sar</taxon>
        <taxon>Alveolata</taxon>
        <taxon>Ciliophora</taxon>
        <taxon>Intramacronucleata</taxon>
        <taxon>Oligohymenophorea</taxon>
        <taxon>Peniculida</taxon>
        <taxon>Parameciidae</taxon>
        <taxon>Paramecium</taxon>
    </lineage>
</organism>
<feature type="signal peptide" evidence="1">
    <location>
        <begin position="1"/>
        <end position="28"/>
    </location>
</feature>
<name>A0A8S1RUX3_9CILI</name>
<sequence length="139" mass="16319">MNIPRAVQEVIVFIVLSVLKLATYKIDAKVNSQKLESKQNTNNIFLQNSKLKKNIKPLQEGMGSNFYQPQIAKSQNLVRAKEVCIPKNQYSNKCLKILQKLAIDLIFFKFPFRLNLWILEIKINFNKLIYLKLIDYWSQ</sequence>
<reference evidence="2" key="1">
    <citation type="submission" date="2021-01" db="EMBL/GenBank/DDBJ databases">
        <authorList>
            <consortium name="Genoscope - CEA"/>
            <person name="William W."/>
        </authorList>
    </citation>
    <scope>NUCLEOTIDE SEQUENCE</scope>
</reference>
<dbReference type="AlphaFoldDB" id="A0A8S1RUX3"/>
<dbReference type="EMBL" id="CAJJDN010000315">
    <property type="protein sequence ID" value="CAD8130679.1"/>
    <property type="molecule type" value="Genomic_DNA"/>
</dbReference>
<keyword evidence="1" id="KW-0732">Signal</keyword>
<evidence type="ECO:0000256" key="1">
    <source>
        <dbReference type="SAM" id="SignalP"/>
    </source>
</evidence>
<feature type="chain" id="PRO_5035811027" description="Transmembrane protein" evidence="1">
    <location>
        <begin position="29"/>
        <end position="139"/>
    </location>
</feature>
<gene>
    <name evidence="2" type="ORF">PSON_ATCC_30995.1.T3160004</name>
</gene>
<dbReference type="Proteomes" id="UP000692954">
    <property type="component" value="Unassembled WGS sequence"/>
</dbReference>
<evidence type="ECO:0008006" key="4">
    <source>
        <dbReference type="Google" id="ProtNLM"/>
    </source>
</evidence>
<evidence type="ECO:0000313" key="3">
    <source>
        <dbReference type="Proteomes" id="UP000692954"/>
    </source>
</evidence>
<evidence type="ECO:0000313" key="2">
    <source>
        <dbReference type="EMBL" id="CAD8130679.1"/>
    </source>
</evidence>
<accession>A0A8S1RUX3</accession>
<protein>
    <recommendedName>
        <fullName evidence="4">Transmembrane protein</fullName>
    </recommendedName>
</protein>
<comment type="caution">
    <text evidence="2">The sequence shown here is derived from an EMBL/GenBank/DDBJ whole genome shotgun (WGS) entry which is preliminary data.</text>
</comment>
<proteinExistence type="predicted"/>
<keyword evidence="3" id="KW-1185">Reference proteome</keyword>